<keyword evidence="4 8" id="KW-0547">Nucleotide-binding</keyword>
<dbReference type="SUPFAM" id="SSF52374">
    <property type="entry name" value="Nucleotidylyl transferase"/>
    <property type="match status" value="1"/>
</dbReference>
<evidence type="ECO:0000313" key="14">
    <source>
        <dbReference type="Proteomes" id="UP000051934"/>
    </source>
</evidence>
<dbReference type="PANTHER" id="PTHR43097:SF5">
    <property type="entry name" value="GLUTAMATE--TRNA LIGASE"/>
    <property type="match status" value="1"/>
</dbReference>
<name>A0A0R2SF16_9GAMM</name>
<dbReference type="GO" id="GO:0006425">
    <property type="term" value="P:glutaminyl-tRNA aminoacylation"/>
    <property type="evidence" value="ECO:0007669"/>
    <property type="project" value="UniProtKB-UniRule"/>
</dbReference>
<dbReference type="NCBIfam" id="NF011291">
    <property type="entry name" value="PRK14703.1"/>
    <property type="match status" value="1"/>
</dbReference>
<feature type="binding site" evidence="8">
    <location>
        <begin position="49"/>
        <end position="51"/>
    </location>
    <ligand>
        <name>ATP</name>
        <dbReference type="ChEBI" id="CHEBI:30616"/>
    </ligand>
</feature>
<dbReference type="GO" id="GO:0005829">
    <property type="term" value="C:cytosol"/>
    <property type="evidence" value="ECO:0007669"/>
    <property type="project" value="TreeGrafter"/>
</dbReference>
<dbReference type="EC" id="6.1.1.18" evidence="8"/>
<dbReference type="InterPro" id="IPR050132">
    <property type="entry name" value="Gln/Glu-tRNA_Ligase"/>
</dbReference>
<feature type="domain" description="tRNA synthetases class I (E and Q) anti-codon binding" evidence="12">
    <location>
        <begin position="483"/>
        <end position="558"/>
    </location>
</feature>
<comment type="subcellular location">
    <subcellularLocation>
        <location evidence="8">Cytoplasm</location>
    </subcellularLocation>
</comment>
<dbReference type="InterPro" id="IPR014729">
    <property type="entry name" value="Rossmann-like_a/b/a_fold"/>
</dbReference>
<keyword evidence="3 8" id="KW-0436">Ligase</keyword>
<keyword evidence="2 8" id="KW-0963">Cytoplasm</keyword>
<dbReference type="InterPro" id="IPR011035">
    <property type="entry name" value="Ribosomal_bL25/Gln-tRNA_synth"/>
</dbReference>
<dbReference type="Gene3D" id="2.40.240.10">
    <property type="entry name" value="Ribosomal Protein L25, Chain P"/>
    <property type="match status" value="2"/>
</dbReference>
<evidence type="ECO:0000256" key="9">
    <source>
        <dbReference type="RuleBase" id="RU363037"/>
    </source>
</evidence>
<dbReference type="GO" id="GO:0004819">
    <property type="term" value="F:glutamine-tRNA ligase activity"/>
    <property type="evidence" value="ECO:0007669"/>
    <property type="project" value="UniProtKB-UniRule"/>
</dbReference>
<evidence type="ECO:0000256" key="4">
    <source>
        <dbReference type="ARBA" id="ARBA00022741"/>
    </source>
</evidence>
<protein>
    <recommendedName>
        <fullName evidence="8">Glutamine--tRNA ligase</fullName>
        <ecNumber evidence="8">6.1.1.18</ecNumber>
    </recommendedName>
    <alternativeName>
        <fullName evidence="8">Glutaminyl-tRNA synthetase</fullName>
        <shortName evidence="8">GlnRS</shortName>
    </alternativeName>
</protein>
<dbReference type="GO" id="GO:0005524">
    <property type="term" value="F:ATP binding"/>
    <property type="evidence" value="ECO:0007669"/>
    <property type="project" value="UniProtKB-UniRule"/>
</dbReference>
<evidence type="ECO:0000256" key="2">
    <source>
        <dbReference type="ARBA" id="ARBA00022490"/>
    </source>
</evidence>
<feature type="binding site" evidence="8">
    <location>
        <position position="245"/>
    </location>
    <ligand>
        <name>ATP</name>
        <dbReference type="ChEBI" id="CHEBI:30616"/>
    </ligand>
</feature>
<feature type="binding site" evidence="8">
    <location>
        <position position="81"/>
    </location>
    <ligand>
        <name>L-glutamine</name>
        <dbReference type="ChEBI" id="CHEBI:58359"/>
    </ligand>
</feature>
<feature type="binding site" evidence="8">
    <location>
        <position position="226"/>
    </location>
    <ligand>
        <name>L-glutamine</name>
        <dbReference type="ChEBI" id="CHEBI:58359"/>
    </ligand>
</feature>
<evidence type="ECO:0000256" key="8">
    <source>
        <dbReference type="HAMAP-Rule" id="MF_00126"/>
    </source>
</evidence>
<dbReference type="PANTHER" id="PTHR43097">
    <property type="entry name" value="GLUTAMINE-TRNA LIGASE"/>
    <property type="match status" value="1"/>
</dbReference>
<proteinExistence type="inferred from homology"/>
<feature type="domain" description="Glutamyl/glutaminyl-tRNA synthetase class Ib anti-codon binding" evidence="11">
    <location>
        <begin position="369"/>
        <end position="467"/>
    </location>
</feature>
<evidence type="ECO:0000259" key="12">
    <source>
        <dbReference type="Pfam" id="PF20974"/>
    </source>
</evidence>
<gene>
    <name evidence="8" type="primary">glnS</name>
    <name evidence="13" type="ORF">ABR69_02435</name>
</gene>
<keyword evidence="5 8" id="KW-0067">ATP-binding</keyword>
<dbReference type="InterPro" id="IPR020058">
    <property type="entry name" value="Glu/Gln-tRNA-synth_Ib_cat-dom"/>
</dbReference>
<dbReference type="GO" id="GO:0006424">
    <property type="term" value="P:glutamyl-tRNA aminoacylation"/>
    <property type="evidence" value="ECO:0007669"/>
    <property type="project" value="UniProtKB-UniRule"/>
</dbReference>
<reference evidence="13 14" key="1">
    <citation type="submission" date="2015-10" db="EMBL/GenBank/DDBJ databases">
        <title>Metagenome-Assembled Genomes uncover a global brackish microbiome.</title>
        <authorList>
            <person name="Hugerth L.W."/>
            <person name="Larsson J."/>
            <person name="Alneberg J."/>
            <person name="Lindh M.V."/>
            <person name="Legrand C."/>
            <person name="Pinhassi J."/>
            <person name="Andersson A.F."/>
        </authorList>
    </citation>
    <scope>NUCLEOTIDE SEQUENCE [LARGE SCALE GENOMIC DNA]</scope>
    <source>
        <strain evidence="13">BACL4 MAG-120507-bin80</strain>
    </source>
</reference>
<dbReference type="SUPFAM" id="SSF50715">
    <property type="entry name" value="Ribosomal protein L25-like"/>
    <property type="match status" value="1"/>
</dbReference>
<evidence type="ECO:0000313" key="13">
    <source>
        <dbReference type="EMBL" id="KRO71899.1"/>
    </source>
</evidence>
<dbReference type="Gene3D" id="3.40.50.620">
    <property type="entry name" value="HUPs"/>
    <property type="match status" value="1"/>
</dbReference>
<dbReference type="NCBIfam" id="TIGR00440">
    <property type="entry name" value="glnS"/>
    <property type="match status" value="1"/>
</dbReference>
<comment type="similarity">
    <text evidence="1 8 9">Belongs to the class-I aminoacyl-tRNA synthetase family.</text>
</comment>
<dbReference type="InterPro" id="IPR000924">
    <property type="entry name" value="Glu/Gln-tRNA-synth"/>
</dbReference>
<evidence type="ECO:0000256" key="5">
    <source>
        <dbReference type="ARBA" id="ARBA00022840"/>
    </source>
</evidence>
<keyword evidence="6 8" id="KW-0648">Protein biosynthesis</keyword>
<dbReference type="InterPro" id="IPR004514">
    <property type="entry name" value="Gln-tRNA-synth"/>
</dbReference>
<accession>A0A0R2SF16</accession>
<dbReference type="Proteomes" id="UP000051934">
    <property type="component" value="Unassembled WGS sequence"/>
</dbReference>
<evidence type="ECO:0000256" key="1">
    <source>
        <dbReference type="ARBA" id="ARBA00005594"/>
    </source>
</evidence>
<comment type="subunit">
    <text evidence="8">Monomer.</text>
</comment>
<dbReference type="InterPro" id="IPR049437">
    <property type="entry name" value="tRNA-synt_1c_C2"/>
</dbReference>
<dbReference type="InterPro" id="IPR022861">
    <property type="entry name" value="Gln_tRNA_ligase_bac"/>
</dbReference>
<comment type="caution">
    <text evidence="13">The sequence shown here is derived from an EMBL/GenBank/DDBJ whole genome shotgun (WGS) entry which is preliminary data.</text>
</comment>
<sequence length="579" mass="65201">MTNPNKPTQNEVTTSKESAPSANFIRHIVAEDLASNRHAGRIQTRFPPEPNGYLHIGHAKSICLNFGIAAENGGQCNLRFDDTNPAKESQEFVDAIKENINWLGFNWSGEVRYSSSYFEQLYGFAVQLIEKGLAYVCDLSADEAREYRGTLTEPGRNSPHRERSIAENLSLFTRMREGEFVDGLCSLRAKIDMSSPNINMRDPVLYRIRHIRHHQTGDAWCIYPTYDYTHCISDAIEGVTHSLCTLEFEDHRPLYDWILNSLDLESIRQVSDLSSSDSPYVLPQQTEFAKLKINYTVVGKRKLKQLVDEGLVLGWDDPRMSTLAGMRRRGYTAASLRNFCESVGVARSESQVDISMLEHALREDLDNNAPRAMCVLRPLRVTLTNLPEAIELSLQNHPKREEMGRRTVPLTPEIVIDRDDFREEAEPGFKRLVNGGEVRLRGAYVIRCDELVRDADGEIAELRCSVDLATLGKNPEGRKVKGVIHWVSATDGVPATVRLYDRLFTVANPESKDVEDFRTLLNPDSLRVLEGCLVEPAAASADSALSFQFEREGYFTRDTVDSTNGALVFNQTIGLRASH</sequence>
<dbReference type="Pfam" id="PF03950">
    <property type="entry name" value="tRNA-synt_1c_C"/>
    <property type="match status" value="1"/>
</dbReference>
<comment type="catalytic activity">
    <reaction evidence="8">
        <text>tRNA(Gln) + L-glutamine + ATP = L-glutaminyl-tRNA(Gln) + AMP + diphosphate</text>
        <dbReference type="Rhea" id="RHEA:20121"/>
        <dbReference type="Rhea" id="RHEA-COMP:9662"/>
        <dbReference type="Rhea" id="RHEA-COMP:9681"/>
        <dbReference type="ChEBI" id="CHEBI:30616"/>
        <dbReference type="ChEBI" id="CHEBI:33019"/>
        <dbReference type="ChEBI" id="CHEBI:58359"/>
        <dbReference type="ChEBI" id="CHEBI:78442"/>
        <dbReference type="ChEBI" id="CHEBI:78521"/>
        <dbReference type="ChEBI" id="CHEBI:456215"/>
        <dbReference type="EC" id="6.1.1.18"/>
    </reaction>
</comment>
<evidence type="ECO:0000256" key="3">
    <source>
        <dbReference type="ARBA" id="ARBA00022598"/>
    </source>
</evidence>
<feature type="short sequence motif" description="'HIGH' region" evidence="8">
    <location>
        <begin position="48"/>
        <end position="58"/>
    </location>
</feature>
<organism evidence="13 14">
    <name type="scientific">OM182 bacterium BACL3 MAG-120507-bin80</name>
    <dbReference type="NCBI Taxonomy" id="1655577"/>
    <lineage>
        <taxon>Bacteria</taxon>
        <taxon>Pseudomonadati</taxon>
        <taxon>Pseudomonadota</taxon>
        <taxon>Gammaproteobacteria</taxon>
        <taxon>OMG group</taxon>
        <taxon>OM182 clade</taxon>
    </lineage>
</organism>
<dbReference type="AlphaFoldDB" id="A0A0R2SF16"/>
<feature type="domain" description="Glutamyl/glutaminyl-tRNA synthetase class Ib catalytic" evidence="10">
    <location>
        <begin position="42"/>
        <end position="366"/>
    </location>
</feature>
<evidence type="ECO:0000256" key="6">
    <source>
        <dbReference type="ARBA" id="ARBA00022917"/>
    </source>
</evidence>
<feature type="binding site" evidence="8">
    <location>
        <begin position="55"/>
        <end position="61"/>
    </location>
    <ligand>
        <name>ATP</name>
        <dbReference type="ChEBI" id="CHEBI:30616"/>
    </ligand>
</feature>
<keyword evidence="7 8" id="KW-0030">Aminoacyl-tRNA synthetase</keyword>
<evidence type="ECO:0000259" key="10">
    <source>
        <dbReference type="Pfam" id="PF00749"/>
    </source>
</evidence>
<dbReference type="EMBL" id="LIBB01000121">
    <property type="protein sequence ID" value="KRO71899.1"/>
    <property type="molecule type" value="Genomic_DNA"/>
</dbReference>
<dbReference type="InterPro" id="IPR020056">
    <property type="entry name" value="Rbsml_bL25/Gln-tRNA_synth_N"/>
</dbReference>
<evidence type="ECO:0000259" key="11">
    <source>
        <dbReference type="Pfam" id="PF03950"/>
    </source>
</evidence>
<comment type="caution">
    <text evidence="8">Lacks conserved residue(s) required for the propagation of feature annotation.</text>
</comment>
<dbReference type="FunFam" id="3.40.50.620:FF:000037">
    <property type="entry name" value="Glutamine--tRNA ligase cytoplasmic"/>
    <property type="match status" value="1"/>
</dbReference>
<dbReference type="InterPro" id="IPR020059">
    <property type="entry name" value="Glu/Gln-tRNA-synth_Ib_codon-bd"/>
</dbReference>
<dbReference type="Pfam" id="PF00749">
    <property type="entry name" value="tRNA-synt_1c"/>
    <property type="match status" value="1"/>
</dbReference>
<dbReference type="HAMAP" id="MF_00126">
    <property type="entry name" value="Gln_tRNA_synth"/>
    <property type="match status" value="1"/>
</dbReference>
<evidence type="ECO:0000256" key="7">
    <source>
        <dbReference type="ARBA" id="ARBA00023146"/>
    </source>
</evidence>
<dbReference type="Pfam" id="PF20974">
    <property type="entry name" value="tRNA-synt_1c_C2"/>
    <property type="match status" value="1"/>
</dbReference>
<dbReference type="PRINTS" id="PR00987">
    <property type="entry name" value="TRNASYNTHGLU"/>
</dbReference>